<reference evidence="2" key="1">
    <citation type="submission" date="2025-08" db="UniProtKB">
        <authorList>
            <consortium name="RefSeq"/>
        </authorList>
    </citation>
    <scope>IDENTIFICATION</scope>
</reference>
<accession>A0AC58NH21</accession>
<dbReference type="Proteomes" id="UP001732720">
    <property type="component" value="Chromosome 8"/>
</dbReference>
<organism evidence="1 2">
    <name type="scientific">Castor canadensis</name>
    <name type="common">American beaver</name>
    <dbReference type="NCBI Taxonomy" id="51338"/>
    <lineage>
        <taxon>Eukaryota</taxon>
        <taxon>Metazoa</taxon>
        <taxon>Chordata</taxon>
        <taxon>Craniata</taxon>
        <taxon>Vertebrata</taxon>
        <taxon>Euteleostomi</taxon>
        <taxon>Mammalia</taxon>
        <taxon>Eutheria</taxon>
        <taxon>Euarchontoglires</taxon>
        <taxon>Glires</taxon>
        <taxon>Rodentia</taxon>
        <taxon>Castorimorpha</taxon>
        <taxon>Castoridae</taxon>
        <taxon>Castor</taxon>
    </lineage>
</organism>
<gene>
    <name evidence="2" type="primary">Tmdd1</name>
</gene>
<sequence length="373" mass="39846">MCWRVSSLSLPPSPCTLRFVSLSRTSVPECSKPTPSHNPWTLDPPPPHSEPLPHSQRSRSRSRSQSRRAMAAQVLVLVLWGWALSTGGALDAMGPHAAVRLAQLLTPEECGHFRSLLEAPEPDVEAELARLSEDHLARPEPLTQAPGPPGPLRRGRREAAEPSAEEPSGRSAEPQPGEVSDGCREALASWLAAEAPSLAWDRVARALRRSGRPDVARELGKNLHQQATLKLRKFGEHYLPPPGAAAPAAPPGPAPRLRRASDPAPHWDDLGLIVERLPQPPYERSPAGWAGPLALGVLTGFVGALGTAALLTLLTLWVTGDDGAPVRPSGPRATARLRPARARGWWEMEPLLCSELSACPALRAAGGPGCPPL</sequence>
<protein>
    <submittedName>
        <fullName evidence="2">Transmembrane and death domain protein 1</fullName>
    </submittedName>
</protein>
<evidence type="ECO:0000313" key="1">
    <source>
        <dbReference type="Proteomes" id="UP001732720"/>
    </source>
</evidence>
<name>A0AC58NH21_CASCN</name>
<keyword evidence="2" id="KW-0472">Membrane</keyword>
<keyword evidence="2" id="KW-0812">Transmembrane</keyword>
<proteinExistence type="predicted"/>
<dbReference type="RefSeq" id="XP_073940952.1">
    <property type="nucleotide sequence ID" value="XM_074084851.1"/>
</dbReference>
<keyword evidence="1" id="KW-1185">Reference proteome</keyword>
<evidence type="ECO:0000313" key="2">
    <source>
        <dbReference type="RefSeq" id="XP_073940952.1"/>
    </source>
</evidence>